<gene>
    <name evidence="2" type="ORF">TSUD_160260</name>
</gene>
<dbReference type="PANTHER" id="PTHR47723:SF19">
    <property type="entry name" value="POLYNUCLEOTIDYL TRANSFERASE, RIBONUCLEASE H-LIKE SUPERFAMILY PROTEIN"/>
    <property type="match status" value="1"/>
</dbReference>
<dbReference type="OrthoDB" id="1407557at2759"/>
<dbReference type="InterPro" id="IPR012337">
    <property type="entry name" value="RNaseH-like_sf"/>
</dbReference>
<dbReference type="GO" id="GO:0003676">
    <property type="term" value="F:nucleic acid binding"/>
    <property type="evidence" value="ECO:0007669"/>
    <property type="project" value="InterPro"/>
</dbReference>
<dbReference type="EMBL" id="DF973664">
    <property type="protein sequence ID" value="GAU37276.1"/>
    <property type="molecule type" value="Genomic_DNA"/>
</dbReference>
<name>A0A2Z6MZV0_TRISU</name>
<dbReference type="InterPro" id="IPR036397">
    <property type="entry name" value="RNaseH_sf"/>
</dbReference>
<evidence type="ECO:0000259" key="1">
    <source>
        <dbReference type="Pfam" id="PF13456"/>
    </source>
</evidence>
<dbReference type="Pfam" id="PF13456">
    <property type="entry name" value="RVT_3"/>
    <property type="match status" value="1"/>
</dbReference>
<organism evidence="2 3">
    <name type="scientific">Trifolium subterraneum</name>
    <name type="common">Subterranean clover</name>
    <dbReference type="NCBI Taxonomy" id="3900"/>
    <lineage>
        <taxon>Eukaryota</taxon>
        <taxon>Viridiplantae</taxon>
        <taxon>Streptophyta</taxon>
        <taxon>Embryophyta</taxon>
        <taxon>Tracheophyta</taxon>
        <taxon>Spermatophyta</taxon>
        <taxon>Magnoliopsida</taxon>
        <taxon>eudicotyledons</taxon>
        <taxon>Gunneridae</taxon>
        <taxon>Pentapetalae</taxon>
        <taxon>rosids</taxon>
        <taxon>fabids</taxon>
        <taxon>Fabales</taxon>
        <taxon>Fabaceae</taxon>
        <taxon>Papilionoideae</taxon>
        <taxon>50 kb inversion clade</taxon>
        <taxon>NPAAA clade</taxon>
        <taxon>Hologalegina</taxon>
        <taxon>IRL clade</taxon>
        <taxon>Trifolieae</taxon>
        <taxon>Trifolium</taxon>
    </lineage>
</organism>
<dbReference type="Gene3D" id="3.30.420.10">
    <property type="entry name" value="Ribonuclease H-like superfamily/Ribonuclease H"/>
    <property type="match status" value="1"/>
</dbReference>
<dbReference type="Proteomes" id="UP000242715">
    <property type="component" value="Unassembled WGS sequence"/>
</dbReference>
<dbReference type="AlphaFoldDB" id="A0A2Z6MZV0"/>
<sequence length="144" mass="15684">MFSGLVVTGNHNAEVVFAATKKTEFVAEAVVAEVLGLRWGLQIARGLNLSNIIFELDASLVVDCFKDLLSLSSIDHFIIDCKELFCSLANCSICAVSRSCNSAADRLAQVAKTIGSRIRYMGEGCLKPYGVAIFLYWSLSLIKK</sequence>
<dbReference type="PANTHER" id="PTHR47723">
    <property type="entry name" value="OS05G0353850 PROTEIN"/>
    <property type="match status" value="1"/>
</dbReference>
<dbReference type="InterPro" id="IPR053151">
    <property type="entry name" value="RNase_H-like"/>
</dbReference>
<dbReference type="CDD" id="cd06222">
    <property type="entry name" value="RNase_H_like"/>
    <property type="match status" value="1"/>
</dbReference>
<accession>A0A2Z6MZV0</accession>
<keyword evidence="3" id="KW-1185">Reference proteome</keyword>
<dbReference type="InterPro" id="IPR002156">
    <property type="entry name" value="RNaseH_domain"/>
</dbReference>
<dbReference type="InterPro" id="IPR044730">
    <property type="entry name" value="RNase_H-like_dom_plant"/>
</dbReference>
<protein>
    <recommendedName>
        <fullName evidence="1">RNase H type-1 domain-containing protein</fullName>
    </recommendedName>
</protein>
<dbReference type="GO" id="GO:0004523">
    <property type="term" value="F:RNA-DNA hybrid ribonuclease activity"/>
    <property type="evidence" value="ECO:0007669"/>
    <property type="project" value="InterPro"/>
</dbReference>
<evidence type="ECO:0000313" key="3">
    <source>
        <dbReference type="Proteomes" id="UP000242715"/>
    </source>
</evidence>
<proteinExistence type="predicted"/>
<reference evidence="3" key="1">
    <citation type="journal article" date="2017" name="Front. Plant Sci.">
        <title>Climate Clever Clovers: New Paradigm to Reduce the Environmental Footprint of Ruminants by Breeding Low Methanogenic Forages Utilizing Haplotype Variation.</title>
        <authorList>
            <person name="Kaur P."/>
            <person name="Appels R."/>
            <person name="Bayer P.E."/>
            <person name="Keeble-Gagnere G."/>
            <person name="Wang J."/>
            <person name="Hirakawa H."/>
            <person name="Shirasawa K."/>
            <person name="Vercoe P."/>
            <person name="Stefanova K."/>
            <person name="Durmic Z."/>
            <person name="Nichols P."/>
            <person name="Revell C."/>
            <person name="Isobe S.N."/>
            <person name="Edwards D."/>
            <person name="Erskine W."/>
        </authorList>
    </citation>
    <scope>NUCLEOTIDE SEQUENCE [LARGE SCALE GENOMIC DNA]</scope>
    <source>
        <strain evidence="3">cv. Daliak</strain>
    </source>
</reference>
<dbReference type="SUPFAM" id="SSF53098">
    <property type="entry name" value="Ribonuclease H-like"/>
    <property type="match status" value="1"/>
</dbReference>
<evidence type="ECO:0000313" key="2">
    <source>
        <dbReference type="EMBL" id="GAU37276.1"/>
    </source>
</evidence>
<feature type="domain" description="RNase H type-1" evidence="1">
    <location>
        <begin position="7"/>
        <end position="110"/>
    </location>
</feature>